<name>A0A4S4KSX9_9APHY</name>
<dbReference type="AlphaFoldDB" id="A0A4S4KSX9"/>
<keyword evidence="2" id="KW-1185">Reference proteome</keyword>
<reference evidence="1 2" key="1">
    <citation type="submission" date="2019-02" db="EMBL/GenBank/DDBJ databases">
        <title>Genome sequencing of the rare red list fungi Phlebia centrifuga.</title>
        <authorList>
            <person name="Buettner E."/>
            <person name="Kellner H."/>
        </authorList>
    </citation>
    <scope>NUCLEOTIDE SEQUENCE [LARGE SCALE GENOMIC DNA]</scope>
    <source>
        <strain evidence="1 2">DSM 108282</strain>
    </source>
</reference>
<dbReference type="EMBL" id="SGPJ01000017">
    <property type="protein sequence ID" value="THH01746.1"/>
    <property type="molecule type" value="Genomic_DNA"/>
</dbReference>
<organism evidence="1 2">
    <name type="scientific">Hermanssonia centrifuga</name>
    <dbReference type="NCBI Taxonomy" id="98765"/>
    <lineage>
        <taxon>Eukaryota</taxon>
        <taxon>Fungi</taxon>
        <taxon>Dikarya</taxon>
        <taxon>Basidiomycota</taxon>
        <taxon>Agaricomycotina</taxon>
        <taxon>Agaricomycetes</taxon>
        <taxon>Polyporales</taxon>
        <taxon>Meruliaceae</taxon>
        <taxon>Hermanssonia</taxon>
    </lineage>
</organism>
<comment type="caution">
    <text evidence="1">The sequence shown here is derived from an EMBL/GenBank/DDBJ whole genome shotgun (WGS) entry which is preliminary data.</text>
</comment>
<proteinExistence type="predicted"/>
<gene>
    <name evidence="1" type="ORF">EW026_g1017</name>
</gene>
<accession>A0A4S4KSX9</accession>
<dbReference type="Proteomes" id="UP000309038">
    <property type="component" value="Unassembled WGS sequence"/>
</dbReference>
<sequence length="87" mass="9545">MVIKTGIPTHTQIMTEHILKRTDVNDDGQEMIVGQTEEVLAAVAEEKDGAEETDLGGAASEAIKENHAIFMRKEGEHHFLVMSSIVN</sequence>
<evidence type="ECO:0000313" key="2">
    <source>
        <dbReference type="Proteomes" id="UP000309038"/>
    </source>
</evidence>
<evidence type="ECO:0000313" key="1">
    <source>
        <dbReference type="EMBL" id="THH01746.1"/>
    </source>
</evidence>
<protein>
    <submittedName>
        <fullName evidence="1">Uncharacterized protein</fullName>
    </submittedName>
</protein>